<dbReference type="OrthoDB" id="3734530at2"/>
<feature type="transmembrane region" description="Helical" evidence="6">
    <location>
        <begin position="292"/>
        <end position="314"/>
    </location>
</feature>
<dbReference type="SUPFAM" id="SSF53448">
    <property type="entry name" value="Nucleotide-diphospho-sugar transferases"/>
    <property type="match status" value="1"/>
</dbReference>
<dbReference type="EMBL" id="VIKT02000008">
    <property type="protein sequence ID" value="NHF62869.1"/>
    <property type="molecule type" value="Genomic_DNA"/>
</dbReference>
<evidence type="ECO:0000256" key="3">
    <source>
        <dbReference type="ARBA" id="ARBA00022676"/>
    </source>
</evidence>
<keyword evidence="8" id="KW-1185">Reference proteome</keyword>
<evidence type="ECO:0000256" key="2">
    <source>
        <dbReference type="ARBA" id="ARBA00006739"/>
    </source>
</evidence>
<accession>A0A9E5MK99</accession>
<reference evidence="7 8" key="1">
    <citation type="submission" date="2020-03" db="EMBL/GenBank/DDBJ databases">
        <title>Chryseoglobus sp. isolated from a deep-sea seamount.</title>
        <authorList>
            <person name="Zhang D.-C."/>
        </authorList>
    </citation>
    <scope>NUCLEOTIDE SEQUENCE [LARGE SCALE GENOMIC DNA]</scope>
    <source>
        <strain evidence="7 8">KN1116</strain>
    </source>
</reference>
<protein>
    <submittedName>
        <fullName evidence="7">Glycosyltransferase family 2 protein</fullName>
    </submittedName>
</protein>
<proteinExistence type="inferred from homology"/>
<name>A0A9E5MK99_9MICO</name>
<dbReference type="Proteomes" id="UP000818266">
    <property type="component" value="Unassembled WGS sequence"/>
</dbReference>
<comment type="similarity">
    <text evidence="2">Belongs to the glycosyltransferase 2 family.</text>
</comment>
<sequence length="1007" mass="103374">MQPRVTAVLIARRGGEPLQQTLDALTEQSRHPDHLVVVDAAGDDEVTAALASIAPTQFVTAGAALGFGELVDRAVAALPAPEQTSSPYGGVEEWLWLLRHDTTPDSRTLERLLAAVEIAPSVAAAGPKQMDADHPTMIAEFGETMTAYGAGIALAERELDQAQHDRTSDVLAVGEAGMLVRRSTWHDVEGFDPALPHVDASLDLGVRIRLAGHRIVVVPHARVFVHESTPLFARNGTPPSLPARVEARWRRRAQLHRRLVYAPLPAVPLHWLSLLPLALLRSILHLLRKRPTLVIGEFVAALAVAFSGTAVSSARSRLSRSRKVGWAAIEPLRMPRDEVRRRRAIAQDALLSAREDDRPPRPDFLPGGGLIVAVLALLGAIAASPLFGAPALLGGALAPLAPDLATLWGGLTATEDAAADPFAFVLALLGTLTPWQPSLSLVVLWIAAVPLAGLSAWWAAASLVRRAGPAAVAAWLWALSPTLLVSLAEGRVAAVVAHLALPSLVASAARAPRSWSAAAVAGLSAAIVTAAAPTLVPALLLAWVAWMVLHPRRIGRLLTLIVPAAALWTPLVIDQVLRGTPLGLLADPGLPSATGEQTRVGLLLGWPDLRLVLEPLTALLPAGTPPIVALLVVAALVTVLPVLALLGLALRRGRRGLVPLGLAAAGLLTALAVSGMALVTVGGTAVGLDVAPALGLYWLGLTLAAVVGLDGLRRGAAYPGLLAVLGGTAVVLPVLGALLLGTAAVAPSPDRTLPALVAAEAGDDPAQGTLVLTPVSGAGDAAQAGLAARIDRGAGLTLIEQRTMLTTRSLLGSGLPGTSGEGDLAAVVGSGGAEAATLAAIAEREQLAELVANLAAAGGRDVTETLDALGVRFVLLAPPSGITGDDAAVLAASSSAALDATAQLEPVGDTSVGRLWRVAAADSAADSAADDARAGFAPERPGAGAILVTQLGILTLTLLLAIPTSLRPRRPRSDSVLDEPAPTFEADDEFESEFGADPSGAPTGGRS</sequence>
<comment type="pathway">
    <text evidence="1">Cell wall biogenesis; cell wall polysaccharide biosynthesis.</text>
</comment>
<evidence type="ECO:0000256" key="5">
    <source>
        <dbReference type="SAM" id="MobiDB-lite"/>
    </source>
</evidence>
<evidence type="ECO:0000256" key="4">
    <source>
        <dbReference type="ARBA" id="ARBA00022679"/>
    </source>
</evidence>
<keyword evidence="4" id="KW-0808">Transferase</keyword>
<dbReference type="Gene3D" id="3.90.550.10">
    <property type="entry name" value="Spore Coat Polysaccharide Biosynthesis Protein SpsA, Chain A"/>
    <property type="match status" value="1"/>
</dbReference>
<feature type="transmembrane region" description="Helical" evidence="6">
    <location>
        <begin position="557"/>
        <end position="577"/>
    </location>
</feature>
<evidence type="ECO:0000313" key="7">
    <source>
        <dbReference type="EMBL" id="NHF62869.1"/>
    </source>
</evidence>
<keyword evidence="6" id="KW-0472">Membrane</keyword>
<feature type="region of interest" description="Disordered" evidence="5">
    <location>
        <begin position="968"/>
        <end position="1007"/>
    </location>
</feature>
<feature type="transmembrane region" description="Helical" evidence="6">
    <location>
        <begin position="657"/>
        <end position="678"/>
    </location>
</feature>
<evidence type="ECO:0000256" key="1">
    <source>
        <dbReference type="ARBA" id="ARBA00004776"/>
    </source>
</evidence>
<feature type="transmembrane region" description="Helical" evidence="6">
    <location>
        <begin position="721"/>
        <end position="746"/>
    </location>
</feature>
<feature type="transmembrane region" description="Helical" evidence="6">
    <location>
        <begin position="259"/>
        <end position="280"/>
    </location>
</feature>
<keyword evidence="6" id="KW-0812">Transmembrane</keyword>
<dbReference type="InterPro" id="IPR029044">
    <property type="entry name" value="Nucleotide-diphossugar_trans"/>
</dbReference>
<dbReference type="Pfam" id="PF13641">
    <property type="entry name" value="Glyco_tranf_2_3"/>
    <property type="match status" value="1"/>
</dbReference>
<feature type="transmembrane region" description="Helical" evidence="6">
    <location>
        <begin position="690"/>
        <end position="709"/>
    </location>
</feature>
<organism evidence="7 8">
    <name type="scientific">Microcella pacifica</name>
    <dbReference type="NCBI Taxonomy" id="2591847"/>
    <lineage>
        <taxon>Bacteria</taxon>
        <taxon>Bacillati</taxon>
        <taxon>Actinomycetota</taxon>
        <taxon>Actinomycetes</taxon>
        <taxon>Micrococcales</taxon>
        <taxon>Microbacteriaceae</taxon>
        <taxon>Microcella</taxon>
    </lineage>
</organism>
<dbReference type="PANTHER" id="PTHR43179">
    <property type="entry name" value="RHAMNOSYLTRANSFERASE WBBL"/>
    <property type="match status" value="1"/>
</dbReference>
<keyword evidence="3" id="KW-0328">Glycosyltransferase</keyword>
<keyword evidence="6" id="KW-1133">Transmembrane helix</keyword>
<feature type="compositionally biased region" description="Acidic residues" evidence="5">
    <location>
        <begin position="985"/>
        <end position="994"/>
    </location>
</feature>
<evidence type="ECO:0000313" key="8">
    <source>
        <dbReference type="Proteomes" id="UP000818266"/>
    </source>
</evidence>
<dbReference type="GO" id="GO:0016757">
    <property type="term" value="F:glycosyltransferase activity"/>
    <property type="evidence" value="ECO:0007669"/>
    <property type="project" value="UniProtKB-KW"/>
</dbReference>
<feature type="transmembrane region" description="Helical" evidence="6">
    <location>
        <begin position="942"/>
        <end position="962"/>
    </location>
</feature>
<feature type="transmembrane region" description="Helical" evidence="6">
    <location>
        <begin position="441"/>
        <end position="461"/>
    </location>
</feature>
<dbReference type="RefSeq" id="WP_152582430.1">
    <property type="nucleotide sequence ID" value="NZ_VIKT02000008.1"/>
</dbReference>
<gene>
    <name evidence="7" type="ORF">FK219_006410</name>
</gene>
<feature type="transmembrane region" description="Helical" evidence="6">
    <location>
        <begin position="364"/>
        <end position="387"/>
    </location>
</feature>
<feature type="transmembrane region" description="Helical" evidence="6">
    <location>
        <begin position="467"/>
        <end position="485"/>
    </location>
</feature>
<feature type="transmembrane region" description="Helical" evidence="6">
    <location>
        <begin position="627"/>
        <end position="650"/>
    </location>
</feature>
<comment type="caution">
    <text evidence="7">The sequence shown here is derived from an EMBL/GenBank/DDBJ whole genome shotgun (WGS) entry which is preliminary data.</text>
</comment>
<dbReference type="PANTHER" id="PTHR43179:SF12">
    <property type="entry name" value="GALACTOFURANOSYLTRANSFERASE GLFT2"/>
    <property type="match status" value="1"/>
</dbReference>
<dbReference type="AlphaFoldDB" id="A0A9E5MK99"/>
<evidence type="ECO:0000256" key="6">
    <source>
        <dbReference type="SAM" id="Phobius"/>
    </source>
</evidence>
<feature type="transmembrane region" description="Helical" evidence="6">
    <location>
        <begin position="517"/>
        <end position="545"/>
    </location>
</feature>